<dbReference type="InterPro" id="IPR047120">
    <property type="entry name" value="Pk/Esn/Tes"/>
</dbReference>
<dbReference type="Proteomes" id="UP001054945">
    <property type="component" value="Unassembled WGS sequence"/>
</dbReference>
<name>A0AAV4QSF3_CAEEX</name>
<dbReference type="Gene3D" id="2.10.110.10">
    <property type="entry name" value="Cysteine Rich Protein"/>
    <property type="match status" value="1"/>
</dbReference>
<dbReference type="PROSITE" id="PS00478">
    <property type="entry name" value="LIM_DOMAIN_1"/>
    <property type="match status" value="1"/>
</dbReference>
<comment type="caution">
    <text evidence="6">The sequence shown here is derived from an EMBL/GenBank/DDBJ whole genome shotgun (WGS) entry which is preliminary data.</text>
</comment>
<dbReference type="AlphaFoldDB" id="A0AAV4QSF3"/>
<evidence type="ECO:0000313" key="6">
    <source>
        <dbReference type="EMBL" id="GIY11199.1"/>
    </source>
</evidence>
<sequence length="133" mass="14936">MSRCYSCDELIFADRYAQAGADFYHKDHLRCFHCDQQLDDSKGFDKDGQLYCMQCYEDKFSDDCDKCGKRITLDSRHITYEENSGIIPASHAKSAKKLSQTSKITRASSIVSNATMLTSHPGAAPVSKYSKVT</sequence>
<reference evidence="6 7" key="1">
    <citation type="submission" date="2021-06" db="EMBL/GenBank/DDBJ databases">
        <title>Caerostris extrusa draft genome.</title>
        <authorList>
            <person name="Kono N."/>
            <person name="Arakawa K."/>
        </authorList>
    </citation>
    <scope>NUCLEOTIDE SEQUENCE [LARGE SCALE GENOMIC DNA]</scope>
</reference>
<keyword evidence="1 4" id="KW-0479">Metal-binding</keyword>
<evidence type="ECO:0000259" key="5">
    <source>
        <dbReference type="PROSITE" id="PS50023"/>
    </source>
</evidence>
<protein>
    <submittedName>
        <fullName evidence="6">Four and a half LIM domains protein 3</fullName>
    </submittedName>
</protein>
<dbReference type="InterPro" id="IPR001781">
    <property type="entry name" value="Znf_LIM"/>
</dbReference>
<evidence type="ECO:0000256" key="3">
    <source>
        <dbReference type="ARBA" id="ARBA00023038"/>
    </source>
</evidence>
<organism evidence="6 7">
    <name type="scientific">Caerostris extrusa</name>
    <name type="common">Bark spider</name>
    <name type="synonym">Caerostris bankana</name>
    <dbReference type="NCBI Taxonomy" id="172846"/>
    <lineage>
        <taxon>Eukaryota</taxon>
        <taxon>Metazoa</taxon>
        <taxon>Ecdysozoa</taxon>
        <taxon>Arthropoda</taxon>
        <taxon>Chelicerata</taxon>
        <taxon>Arachnida</taxon>
        <taxon>Araneae</taxon>
        <taxon>Araneomorphae</taxon>
        <taxon>Entelegynae</taxon>
        <taxon>Araneoidea</taxon>
        <taxon>Araneidae</taxon>
        <taxon>Caerostris</taxon>
    </lineage>
</organism>
<accession>A0AAV4QSF3</accession>
<dbReference type="SMART" id="SM00132">
    <property type="entry name" value="LIM"/>
    <property type="match status" value="1"/>
</dbReference>
<gene>
    <name evidence="6" type="primary">FHL3</name>
    <name evidence="6" type="ORF">CEXT_131591</name>
</gene>
<dbReference type="EMBL" id="BPLR01006619">
    <property type="protein sequence ID" value="GIY11199.1"/>
    <property type="molecule type" value="Genomic_DNA"/>
</dbReference>
<feature type="domain" description="LIM zinc-binding" evidence="5">
    <location>
        <begin position="2"/>
        <end position="62"/>
    </location>
</feature>
<evidence type="ECO:0000256" key="4">
    <source>
        <dbReference type="PROSITE-ProRule" id="PRU00125"/>
    </source>
</evidence>
<proteinExistence type="predicted"/>
<keyword evidence="7" id="KW-1185">Reference proteome</keyword>
<dbReference type="PANTHER" id="PTHR24211:SF37">
    <property type="entry name" value="PROTEIN ESPINAS-LIKE PROTEIN"/>
    <property type="match status" value="1"/>
</dbReference>
<dbReference type="Pfam" id="PF00412">
    <property type="entry name" value="LIM"/>
    <property type="match status" value="1"/>
</dbReference>
<evidence type="ECO:0000313" key="7">
    <source>
        <dbReference type="Proteomes" id="UP001054945"/>
    </source>
</evidence>
<evidence type="ECO:0000256" key="2">
    <source>
        <dbReference type="ARBA" id="ARBA00022833"/>
    </source>
</evidence>
<evidence type="ECO:0000256" key="1">
    <source>
        <dbReference type="ARBA" id="ARBA00022723"/>
    </source>
</evidence>
<dbReference type="PROSITE" id="PS50023">
    <property type="entry name" value="LIM_DOMAIN_2"/>
    <property type="match status" value="1"/>
</dbReference>
<dbReference type="GO" id="GO:0046872">
    <property type="term" value="F:metal ion binding"/>
    <property type="evidence" value="ECO:0007669"/>
    <property type="project" value="UniProtKB-KW"/>
</dbReference>
<dbReference type="PANTHER" id="PTHR24211">
    <property type="entry name" value="LIM DOMAIN-CONTAINING PROTEIN"/>
    <property type="match status" value="1"/>
</dbReference>
<keyword evidence="2 4" id="KW-0862">Zinc</keyword>
<dbReference type="SUPFAM" id="SSF57716">
    <property type="entry name" value="Glucocorticoid receptor-like (DNA-binding domain)"/>
    <property type="match status" value="1"/>
</dbReference>
<keyword evidence="3 4" id="KW-0440">LIM domain</keyword>